<proteinExistence type="predicted"/>
<evidence type="ECO:0000313" key="2">
    <source>
        <dbReference type="Proteomes" id="UP001152798"/>
    </source>
</evidence>
<dbReference type="Proteomes" id="UP001152798">
    <property type="component" value="Chromosome 7"/>
</dbReference>
<protein>
    <submittedName>
        <fullName evidence="1">Uncharacterized protein</fullName>
    </submittedName>
</protein>
<sequence length="162" mass="18211">MKRKRQREQNEAETCFQSVRVGAELNNEIIRQNYFFTVHCSPCSLLRLLFFRNFSKDQLGTFLNEAITTSSSSPQRSRLHYKEEVISGSKDITSRINSFLPPGLVHSSSGVLCPIAVAAVVPLPTAITDHCSSKHVCYCRESLNQPTRTSDNSRSENVNESD</sequence>
<keyword evidence="2" id="KW-1185">Reference proteome</keyword>
<dbReference type="EMBL" id="OV725083">
    <property type="protein sequence ID" value="CAH1408306.1"/>
    <property type="molecule type" value="Genomic_DNA"/>
</dbReference>
<organism evidence="1 2">
    <name type="scientific">Nezara viridula</name>
    <name type="common">Southern green stink bug</name>
    <name type="synonym">Cimex viridulus</name>
    <dbReference type="NCBI Taxonomy" id="85310"/>
    <lineage>
        <taxon>Eukaryota</taxon>
        <taxon>Metazoa</taxon>
        <taxon>Ecdysozoa</taxon>
        <taxon>Arthropoda</taxon>
        <taxon>Hexapoda</taxon>
        <taxon>Insecta</taxon>
        <taxon>Pterygota</taxon>
        <taxon>Neoptera</taxon>
        <taxon>Paraneoptera</taxon>
        <taxon>Hemiptera</taxon>
        <taxon>Heteroptera</taxon>
        <taxon>Panheteroptera</taxon>
        <taxon>Pentatomomorpha</taxon>
        <taxon>Pentatomoidea</taxon>
        <taxon>Pentatomidae</taxon>
        <taxon>Pentatominae</taxon>
        <taxon>Nezara</taxon>
    </lineage>
</organism>
<reference evidence="1" key="1">
    <citation type="submission" date="2022-01" db="EMBL/GenBank/DDBJ databases">
        <authorList>
            <person name="King R."/>
        </authorList>
    </citation>
    <scope>NUCLEOTIDE SEQUENCE</scope>
</reference>
<dbReference type="AlphaFoldDB" id="A0A9P0HUK1"/>
<name>A0A9P0HUK1_NEZVI</name>
<gene>
    <name evidence="1" type="ORF">NEZAVI_LOCUS15862</name>
</gene>
<accession>A0A9P0HUK1</accession>
<evidence type="ECO:0000313" key="1">
    <source>
        <dbReference type="EMBL" id="CAH1408306.1"/>
    </source>
</evidence>